<proteinExistence type="predicted"/>
<evidence type="ECO:0000256" key="3">
    <source>
        <dbReference type="ARBA" id="ARBA00023163"/>
    </source>
</evidence>
<reference evidence="5 6" key="1">
    <citation type="submission" date="2020-07" db="EMBL/GenBank/DDBJ databases">
        <title>Facklamia lactis sp. nov., isolated from raw milk.</title>
        <authorList>
            <person name="Doll E.V."/>
            <person name="Huptas C."/>
            <person name="Staib L."/>
            <person name="Wenning M."/>
            <person name="Scherer S."/>
        </authorList>
    </citation>
    <scope>NUCLEOTIDE SEQUENCE [LARGE SCALE GENOMIC DNA]</scope>
    <source>
        <strain evidence="5 6">DSM 111018</strain>
    </source>
</reference>
<dbReference type="NCBIfam" id="NF033788">
    <property type="entry name" value="HTH_metalloreg"/>
    <property type="match status" value="1"/>
</dbReference>
<dbReference type="Proteomes" id="UP000721415">
    <property type="component" value="Unassembled WGS sequence"/>
</dbReference>
<dbReference type="Pfam" id="PF01022">
    <property type="entry name" value="HTH_5"/>
    <property type="match status" value="1"/>
</dbReference>
<dbReference type="SUPFAM" id="SSF46785">
    <property type="entry name" value="Winged helix' DNA-binding domain"/>
    <property type="match status" value="1"/>
</dbReference>
<dbReference type="InterPro" id="IPR036388">
    <property type="entry name" value="WH-like_DNA-bd_sf"/>
</dbReference>
<evidence type="ECO:0000259" key="4">
    <source>
        <dbReference type="PROSITE" id="PS50987"/>
    </source>
</evidence>
<dbReference type="PROSITE" id="PS50987">
    <property type="entry name" value="HTH_ARSR_2"/>
    <property type="match status" value="1"/>
</dbReference>
<keyword evidence="3" id="KW-0804">Transcription</keyword>
<evidence type="ECO:0000256" key="1">
    <source>
        <dbReference type="ARBA" id="ARBA00023015"/>
    </source>
</evidence>
<dbReference type="PANTHER" id="PTHR43132">
    <property type="entry name" value="ARSENICAL RESISTANCE OPERON REPRESSOR ARSR-RELATED"/>
    <property type="match status" value="1"/>
</dbReference>
<organism evidence="5 6">
    <name type="scientific">Facklamia lactis</name>
    <dbReference type="NCBI Taxonomy" id="2749967"/>
    <lineage>
        <taxon>Bacteria</taxon>
        <taxon>Bacillati</taxon>
        <taxon>Bacillota</taxon>
        <taxon>Bacilli</taxon>
        <taxon>Lactobacillales</taxon>
        <taxon>Aerococcaceae</taxon>
        <taxon>Facklamia</taxon>
    </lineage>
</organism>
<keyword evidence="6" id="KW-1185">Reference proteome</keyword>
<protein>
    <submittedName>
        <fullName evidence="5">Helix-turn-helix transcriptional regulator</fullName>
    </submittedName>
</protein>
<keyword evidence="1" id="KW-0805">Transcription regulation</keyword>
<dbReference type="PANTHER" id="PTHR43132:SF2">
    <property type="entry name" value="ARSENICAL RESISTANCE OPERON REPRESSOR ARSR-RELATED"/>
    <property type="match status" value="1"/>
</dbReference>
<dbReference type="InterPro" id="IPR011991">
    <property type="entry name" value="ArsR-like_HTH"/>
</dbReference>
<dbReference type="Gene3D" id="1.10.10.10">
    <property type="entry name" value="Winged helix-like DNA-binding domain superfamily/Winged helix DNA-binding domain"/>
    <property type="match status" value="1"/>
</dbReference>
<evidence type="ECO:0000313" key="5">
    <source>
        <dbReference type="EMBL" id="MBG9986841.1"/>
    </source>
</evidence>
<comment type="caution">
    <text evidence="5">The sequence shown here is derived from an EMBL/GenBank/DDBJ whole genome shotgun (WGS) entry which is preliminary data.</text>
</comment>
<keyword evidence="2" id="KW-0238">DNA-binding</keyword>
<accession>A0ABS0LRQ0</accession>
<evidence type="ECO:0000256" key="2">
    <source>
        <dbReference type="ARBA" id="ARBA00023125"/>
    </source>
</evidence>
<sequence length="97" mass="10787">MQTYDVKSPNIVEFVNVIKLLSHPIRFSIALTLNENGIMNVSKIQESLDLTQSTVSQHISKLREAGIVSADRDGTKIYYSLTSETAKTILKAYGNNN</sequence>
<dbReference type="PRINTS" id="PR00778">
    <property type="entry name" value="HTHARSR"/>
</dbReference>
<feature type="domain" description="HTH arsR-type" evidence="4">
    <location>
        <begin position="6"/>
        <end position="97"/>
    </location>
</feature>
<dbReference type="InterPro" id="IPR051011">
    <property type="entry name" value="Metal_resp_trans_reg"/>
</dbReference>
<dbReference type="InterPro" id="IPR001845">
    <property type="entry name" value="HTH_ArsR_DNA-bd_dom"/>
</dbReference>
<dbReference type="InterPro" id="IPR036390">
    <property type="entry name" value="WH_DNA-bd_sf"/>
</dbReference>
<dbReference type="CDD" id="cd00090">
    <property type="entry name" value="HTH_ARSR"/>
    <property type="match status" value="1"/>
</dbReference>
<name>A0ABS0LRQ0_9LACT</name>
<dbReference type="SMART" id="SM00418">
    <property type="entry name" value="HTH_ARSR"/>
    <property type="match status" value="1"/>
</dbReference>
<dbReference type="EMBL" id="JACBXQ010000004">
    <property type="protein sequence ID" value="MBG9986841.1"/>
    <property type="molecule type" value="Genomic_DNA"/>
</dbReference>
<gene>
    <name evidence="5" type="ORF">HZY91_08010</name>
</gene>
<evidence type="ECO:0000313" key="6">
    <source>
        <dbReference type="Proteomes" id="UP000721415"/>
    </source>
</evidence>
<dbReference type="RefSeq" id="WP_197115751.1">
    <property type="nucleotide sequence ID" value="NZ_JACBXQ010000004.1"/>
</dbReference>